<dbReference type="Pfam" id="PF12802">
    <property type="entry name" value="MarR_2"/>
    <property type="match status" value="1"/>
</dbReference>
<dbReference type="PROSITE" id="PS50995">
    <property type="entry name" value="HTH_MARR_2"/>
    <property type="match status" value="1"/>
</dbReference>
<dbReference type="RefSeq" id="WP_344731879.1">
    <property type="nucleotide sequence ID" value="NZ_BAAAZH010000006.1"/>
</dbReference>
<evidence type="ECO:0000259" key="1">
    <source>
        <dbReference type="PROSITE" id="PS50995"/>
    </source>
</evidence>
<sequence length="160" mass="17622">MAAEPSSPAPRWLDDDEHEAWRSTAMLLIRLPAQLDAEMTRRCGLTFFEYSLLAVLSESPERTRQMSEIAAATSSSLSRLSHVATRLEGRGLIRRTRVEGPGRRTNATLTEEGMALVVAVAPTHVEIVRELVLDRLTPTQLTTFGRLAGRIAAGDDCPPR</sequence>
<proteinExistence type="predicted"/>
<dbReference type="SUPFAM" id="SSF46785">
    <property type="entry name" value="Winged helix' DNA-binding domain"/>
    <property type="match status" value="1"/>
</dbReference>
<gene>
    <name evidence="2" type="ORF">GCM10022215_07430</name>
</gene>
<evidence type="ECO:0000313" key="3">
    <source>
        <dbReference type="Proteomes" id="UP001501495"/>
    </source>
</evidence>
<accession>A0ABP7XCI4</accession>
<dbReference type="EMBL" id="BAAAZH010000006">
    <property type="protein sequence ID" value="GAA4111590.1"/>
    <property type="molecule type" value="Genomic_DNA"/>
</dbReference>
<dbReference type="InterPro" id="IPR000835">
    <property type="entry name" value="HTH_MarR-typ"/>
</dbReference>
<dbReference type="PANTHER" id="PTHR33164:SF99">
    <property type="entry name" value="MARR FAMILY REGULATORY PROTEIN"/>
    <property type="match status" value="1"/>
</dbReference>
<dbReference type="Gene3D" id="1.10.10.10">
    <property type="entry name" value="Winged helix-like DNA-binding domain superfamily/Winged helix DNA-binding domain"/>
    <property type="match status" value="1"/>
</dbReference>
<dbReference type="InterPro" id="IPR036388">
    <property type="entry name" value="WH-like_DNA-bd_sf"/>
</dbReference>
<protein>
    <submittedName>
        <fullName evidence="2">MarR family winged helix-turn-helix transcriptional regulator</fullName>
    </submittedName>
</protein>
<reference evidence="3" key="1">
    <citation type="journal article" date="2019" name="Int. J. Syst. Evol. Microbiol.">
        <title>The Global Catalogue of Microorganisms (GCM) 10K type strain sequencing project: providing services to taxonomists for standard genome sequencing and annotation.</title>
        <authorList>
            <consortium name="The Broad Institute Genomics Platform"/>
            <consortium name="The Broad Institute Genome Sequencing Center for Infectious Disease"/>
            <person name="Wu L."/>
            <person name="Ma J."/>
        </authorList>
    </citation>
    <scope>NUCLEOTIDE SEQUENCE [LARGE SCALE GENOMIC DNA]</scope>
    <source>
        <strain evidence="3">JCM 16703</strain>
    </source>
</reference>
<dbReference type="Proteomes" id="UP001501495">
    <property type="component" value="Unassembled WGS sequence"/>
</dbReference>
<comment type="caution">
    <text evidence="2">The sequence shown here is derived from an EMBL/GenBank/DDBJ whole genome shotgun (WGS) entry which is preliminary data.</text>
</comment>
<dbReference type="InterPro" id="IPR036390">
    <property type="entry name" value="WH_DNA-bd_sf"/>
</dbReference>
<keyword evidence="3" id="KW-1185">Reference proteome</keyword>
<evidence type="ECO:0000313" key="2">
    <source>
        <dbReference type="EMBL" id="GAA4111590.1"/>
    </source>
</evidence>
<dbReference type="SMART" id="SM00347">
    <property type="entry name" value="HTH_MARR"/>
    <property type="match status" value="1"/>
</dbReference>
<dbReference type="PANTHER" id="PTHR33164">
    <property type="entry name" value="TRANSCRIPTIONAL REGULATOR, MARR FAMILY"/>
    <property type="match status" value="1"/>
</dbReference>
<name>A0ABP7XCI4_9ACTN</name>
<feature type="domain" description="HTH marR-type" evidence="1">
    <location>
        <begin position="17"/>
        <end position="153"/>
    </location>
</feature>
<organism evidence="2 3">
    <name type="scientific">Nocardioides fonticola</name>
    <dbReference type="NCBI Taxonomy" id="450363"/>
    <lineage>
        <taxon>Bacteria</taxon>
        <taxon>Bacillati</taxon>
        <taxon>Actinomycetota</taxon>
        <taxon>Actinomycetes</taxon>
        <taxon>Propionibacteriales</taxon>
        <taxon>Nocardioidaceae</taxon>
        <taxon>Nocardioides</taxon>
    </lineage>
</organism>
<dbReference type="InterPro" id="IPR039422">
    <property type="entry name" value="MarR/SlyA-like"/>
</dbReference>